<dbReference type="EMBL" id="JAIWYP010000015">
    <property type="protein sequence ID" value="KAH3700224.1"/>
    <property type="molecule type" value="Genomic_DNA"/>
</dbReference>
<reference evidence="1" key="2">
    <citation type="submission" date="2020-11" db="EMBL/GenBank/DDBJ databases">
        <authorList>
            <person name="McCartney M.A."/>
            <person name="Auch B."/>
            <person name="Kono T."/>
            <person name="Mallez S."/>
            <person name="Becker A."/>
            <person name="Gohl D.M."/>
            <person name="Silverstein K.A.T."/>
            <person name="Koren S."/>
            <person name="Bechman K.B."/>
            <person name="Herman A."/>
            <person name="Abrahante J.E."/>
            <person name="Garbe J."/>
        </authorList>
    </citation>
    <scope>NUCLEOTIDE SEQUENCE</scope>
    <source>
        <strain evidence="1">Duluth1</strain>
        <tissue evidence="1">Whole animal</tissue>
    </source>
</reference>
<keyword evidence="2" id="KW-1185">Reference proteome</keyword>
<name>A0A9D3YK17_DREPO</name>
<protein>
    <submittedName>
        <fullName evidence="1">Uncharacterized protein</fullName>
    </submittedName>
</protein>
<sequence>MKIEWQIGPFIWQTRTGKGTGDPQKGTEITAGFPAHLSGPVIKRHSYNHQPCRHSVSTKTLLAKS</sequence>
<gene>
    <name evidence="1" type="ORF">DPMN_075196</name>
</gene>
<dbReference type="AlphaFoldDB" id="A0A9D3YK17"/>
<dbReference type="Proteomes" id="UP000828390">
    <property type="component" value="Unassembled WGS sequence"/>
</dbReference>
<proteinExistence type="predicted"/>
<organism evidence="1 2">
    <name type="scientific">Dreissena polymorpha</name>
    <name type="common">Zebra mussel</name>
    <name type="synonym">Mytilus polymorpha</name>
    <dbReference type="NCBI Taxonomy" id="45954"/>
    <lineage>
        <taxon>Eukaryota</taxon>
        <taxon>Metazoa</taxon>
        <taxon>Spiralia</taxon>
        <taxon>Lophotrochozoa</taxon>
        <taxon>Mollusca</taxon>
        <taxon>Bivalvia</taxon>
        <taxon>Autobranchia</taxon>
        <taxon>Heteroconchia</taxon>
        <taxon>Euheterodonta</taxon>
        <taxon>Imparidentia</taxon>
        <taxon>Neoheterodontei</taxon>
        <taxon>Myida</taxon>
        <taxon>Dreissenoidea</taxon>
        <taxon>Dreissenidae</taxon>
        <taxon>Dreissena</taxon>
    </lineage>
</organism>
<evidence type="ECO:0000313" key="1">
    <source>
        <dbReference type="EMBL" id="KAH3700224.1"/>
    </source>
</evidence>
<reference evidence="1" key="1">
    <citation type="journal article" date="2019" name="bioRxiv">
        <title>The Genome of the Zebra Mussel, Dreissena polymorpha: A Resource for Invasive Species Research.</title>
        <authorList>
            <person name="McCartney M.A."/>
            <person name="Auch B."/>
            <person name="Kono T."/>
            <person name="Mallez S."/>
            <person name="Zhang Y."/>
            <person name="Obille A."/>
            <person name="Becker A."/>
            <person name="Abrahante J.E."/>
            <person name="Garbe J."/>
            <person name="Badalamenti J.P."/>
            <person name="Herman A."/>
            <person name="Mangelson H."/>
            <person name="Liachko I."/>
            <person name="Sullivan S."/>
            <person name="Sone E.D."/>
            <person name="Koren S."/>
            <person name="Silverstein K.A.T."/>
            <person name="Beckman K.B."/>
            <person name="Gohl D.M."/>
        </authorList>
    </citation>
    <scope>NUCLEOTIDE SEQUENCE</scope>
    <source>
        <strain evidence="1">Duluth1</strain>
        <tissue evidence="1">Whole animal</tissue>
    </source>
</reference>
<comment type="caution">
    <text evidence="1">The sequence shown here is derived from an EMBL/GenBank/DDBJ whole genome shotgun (WGS) entry which is preliminary data.</text>
</comment>
<accession>A0A9D3YK17</accession>
<evidence type="ECO:0000313" key="2">
    <source>
        <dbReference type="Proteomes" id="UP000828390"/>
    </source>
</evidence>